<dbReference type="InterPro" id="IPR051459">
    <property type="entry name" value="Cytochrome_c-type_DH"/>
</dbReference>
<feature type="domain" description="Cytochrome c" evidence="5">
    <location>
        <begin position="37"/>
        <end position="141"/>
    </location>
</feature>
<dbReference type="EMBL" id="FXWK01000001">
    <property type="protein sequence ID" value="SMQ75936.1"/>
    <property type="molecule type" value="Genomic_DNA"/>
</dbReference>
<protein>
    <submittedName>
        <fullName evidence="6">Cytochrome c, mono- and diheme variants</fullName>
    </submittedName>
</protein>
<dbReference type="AlphaFoldDB" id="A0A1Y6FNS1"/>
<keyword evidence="1 4" id="KW-0349">Heme</keyword>
<evidence type="ECO:0000313" key="6">
    <source>
        <dbReference type="EMBL" id="SMQ75936.1"/>
    </source>
</evidence>
<evidence type="ECO:0000313" key="7">
    <source>
        <dbReference type="Proteomes" id="UP000194474"/>
    </source>
</evidence>
<evidence type="ECO:0000256" key="2">
    <source>
        <dbReference type="ARBA" id="ARBA00022723"/>
    </source>
</evidence>
<dbReference type="Proteomes" id="UP000194474">
    <property type="component" value="Unassembled WGS sequence"/>
</dbReference>
<keyword evidence="2 4" id="KW-0479">Metal-binding</keyword>
<accession>A0A1Y6FNS1</accession>
<dbReference type="Gene3D" id="1.10.760.10">
    <property type="entry name" value="Cytochrome c-like domain"/>
    <property type="match status" value="2"/>
</dbReference>
<dbReference type="PROSITE" id="PS51007">
    <property type="entry name" value="CYTC"/>
    <property type="match status" value="2"/>
</dbReference>
<dbReference type="GO" id="GO:0046872">
    <property type="term" value="F:metal ion binding"/>
    <property type="evidence" value="ECO:0007669"/>
    <property type="project" value="UniProtKB-KW"/>
</dbReference>
<name>A0A1Y6FNS1_9HYPH</name>
<evidence type="ECO:0000259" key="5">
    <source>
        <dbReference type="PROSITE" id="PS51007"/>
    </source>
</evidence>
<gene>
    <name evidence="6" type="ORF">SAMN06295905_2468</name>
</gene>
<sequence>MRRRWIVLGVVVVLGAATAAYFLKPVTGPARDLTLVGDVARGDYLIRLGGCVACHTNAAAGGAELAGGVGLETAFGTFVPPNITSDPDVGIGRWTVQQFSDAMSNGMGPQGHLYPTFPYENYTLMSDQEIVDLYAALMATEPVSTPAGESQVPFPFNIRLAMAGWQNLFFRPARFSPEEGQSEQYNRGKYLAYGPAHCVACHTPRNALGALEWDKALTGSPGGTGGRAPALTAAALTEEGYDVPTLVQTLKDGFTPGFDVLGGSMGEVIADSTSHWTDEDLTALATYLLTE</sequence>
<keyword evidence="7" id="KW-1185">Reference proteome</keyword>
<dbReference type="GO" id="GO:0009055">
    <property type="term" value="F:electron transfer activity"/>
    <property type="evidence" value="ECO:0007669"/>
    <property type="project" value="InterPro"/>
</dbReference>
<dbReference type="PANTHER" id="PTHR35008">
    <property type="entry name" value="BLL4482 PROTEIN-RELATED"/>
    <property type="match status" value="1"/>
</dbReference>
<feature type="domain" description="Cytochrome c" evidence="5">
    <location>
        <begin position="183"/>
        <end position="291"/>
    </location>
</feature>
<dbReference type="InterPro" id="IPR036909">
    <property type="entry name" value="Cyt_c-like_dom_sf"/>
</dbReference>
<dbReference type="RefSeq" id="WP_140048975.1">
    <property type="nucleotide sequence ID" value="NZ_FXWK01000001.1"/>
</dbReference>
<dbReference type="OrthoDB" id="9811281at2"/>
<organism evidence="6 7">
    <name type="scientific">Devosia lucknowensis</name>
    <dbReference type="NCBI Taxonomy" id="1096929"/>
    <lineage>
        <taxon>Bacteria</taxon>
        <taxon>Pseudomonadati</taxon>
        <taxon>Pseudomonadota</taxon>
        <taxon>Alphaproteobacteria</taxon>
        <taxon>Hyphomicrobiales</taxon>
        <taxon>Devosiaceae</taxon>
        <taxon>Devosia</taxon>
    </lineage>
</organism>
<evidence type="ECO:0000256" key="4">
    <source>
        <dbReference type="PROSITE-ProRule" id="PRU00433"/>
    </source>
</evidence>
<proteinExistence type="predicted"/>
<evidence type="ECO:0000256" key="1">
    <source>
        <dbReference type="ARBA" id="ARBA00022617"/>
    </source>
</evidence>
<dbReference type="InterPro" id="IPR009056">
    <property type="entry name" value="Cyt_c-like_dom"/>
</dbReference>
<reference evidence="7" key="1">
    <citation type="submission" date="2017-04" db="EMBL/GenBank/DDBJ databases">
        <authorList>
            <person name="Varghese N."/>
            <person name="Submissions S."/>
        </authorList>
    </citation>
    <scope>NUCLEOTIDE SEQUENCE [LARGE SCALE GENOMIC DNA]</scope>
</reference>
<evidence type="ECO:0000256" key="3">
    <source>
        <dbReference type="ARBA" id="ARBA00023004"/>
    </source>
</evidence>
<dbReference type="SUPFAM" id="SSF46626">
    <property type="entry name" value="Cytochrome c"/>
    <property type="match status" value="2"/>
</dbReference>
<keyword evidence="3 4" id="KW-0408">Iron</keyword>
<dbReference type="GO" id="GO:0020037">
    <property type="term" value="F:heme binding"/>
    <property type="evidence" value="ECO:0007669"/>
    <property type="project" value="InterPro"/>
</dbReference>
<dbReference type="PANTHER" id="PTHR35008:SF8">
    <property type="entry name" value="ALCOHOL DEHYDROGENASE CYTOCHROME C SUBUNIT"/>
    <property type="match status" value="1"/>
</dbReference>